<sequence>MAKFCSRRTFIDVDEGTANQFRRSKSCPEFGIRDRATPEEPLSGIEVAGAFCSKVDDPTQPMLEFLEPGSTIGSHGHPHICRRPCILFARGFGLSTLPFTTCGQSSQPRRAAAGHGRKMVLGAVARRRAGFAPSSAVAVALQTGSAHLRWSNVS</sequence>
<gene>
    <name evidence="1" type="ORF">CCMP2556_LOCUS38618</name>
</gene>
<dbReference type="EMBL" id="CAXAMN010023550">
    <property type="protein sequence ID" value="CAK9078356.1"/>
    <property type="molecule type" value="Genomic_DNA"/>
</dbReference>
<evidence type="ECO:0000313" key="2">
    <source>
        <dbReference type="Proteomes" id="UP001642484"/>
    </source>
</evidence>
<reference evidence="1 2" key="1">
    <citation type="submission" date="2024-02" db="EMBL/GenBank/DDBJ databases">
        <authorList>
            <person name="Chen Y."/>
            <person name="Shah S."/>
            <person name="Dougan E. K."/>
            <person name="Thang M."/>
            <person name="Chan C."/>
        </authorList>
    </citation>
    <scope>NUCLEOTIDE SEQUENCE [LARGE SCALE GENOMIC DNA]</scope>
</reference>
<dbReference type="Proteomes" id="UP001642484">
    <property type="component" value="Unassembled WGS sequence"/>
</dbReference>
<proteinExistence type="predicted"/>
<accession>A0ABP0PQP6</accession>
<organism evidence="1 2">
    <name type="scientific">Durusdinium trenchii</name>
    <dbReference type="NCBI Taxonomy" id="1381693"/>
    <lineage>
        <taxon>Eukaryota</taxon>
        <taxon>Sar</taxon>
        <taxon>Alveolata</taxon>
        <taxon>Dinophyceae</taxon>
        <taxon>Suessiales</taxon>
        <taxon>Symbiodiniaceae</taxon>
        <taxon>Durusdinium</taxon>
    </lineage>
</organism>
<evidence type="ECO:0000313" key="1">
    <source>
        <dbReference type="EMBL" id="CAK9078356.1"/>
    </source>
</evidence>
<keyword evidence="2" id="KW-1185">Reference proteome</keyword>
<protein>
    <submittedName>
        <fullName evidence="1">Uncharacterized protein</fullName>
    </submittedName>
</protein>
<name>A0ABP0PQP6_9DINO</name>
<comment type="caution">
    <text evidence="1">The sequence shown here is derived from an EMBL/GenBank/DDBJ whole genome shotgun (WGS) entry which is preliminary data.</text>
</comment>